<proteinExistence type="predicted"/>
<feature type="region of interest" description="Disordered" evidence="1">
    <location>
        <begin position="27"/>
        <end position="47"/>
    </location>
</feature>
<sequence>MSSDSRAGPCSYTAIEVLLQRRCVRRRHQEGRPRSGRSPVRDTFFSGPSGRSLENHVFASWSSKAIGTRMFIPSSALVPEGRRSAKAFRADALTEDLMDSLPIMIEGCLRAEEEEMPFCDTGADVVDEDMLERGVDLLISSIATATAASAPKRRRRTTIDFTPTTEIDKVLSNDPLQTEAVIDNLNRELSYWNTSILSNLGKTGRLDTFVKTFILRINRATLGVPFKTQMTQEEISYCKIDVARDKPPLPTVVETILNFSSLHLKLWNMYMKTSRHFSGGTGGKFATLLSLHSFWHKVANAWYKTHLNNNIRDSMLALICNGARSMFQHDRDVSSCPAAPLIQYPVAMVKDQRISDYAIKLYLELVLSHHIHMEWKLEMAKYLSNKGIGMVDQAFSEDAEGGSVEVYYAFEPCAARFWDFCKSEKPPSSIEYAIITPEPASHPCVSSGSGLFGHLTHRYHRGGGRCDEAPTAPEMVIAKSTRTSEPSTRR</sequence>
<dbReference type="EMBL" id="JAWQEG010000835">
    <property type="protein sequence ID" value="KAK3884954.1"/>
    <property type="molecule type" value="Genomic_DNA"/>
</dbReference>
<gene>
    <name evidence="2" type="ORF">Pcinc_010797</name>
</gene>
<reference evidence="2" key="1">
    <citation type="submission" date="2023-10" db="EMBL/GenBank/DDBJ databases">
        <title>Genome assemblies of two species of porcelain crab, Petrolisthes cinctipes and Petrolisthes manimaculis (Anomura: Porcellanidae).</title>
        <authorList>
            <person name="Angst P."/>
        </authorList>
    </citation>
    <scope>NUCLEOTIDE SEQUENCE</scope>
    <source>
        <strain evidence="2">PB745_01</strain>
        <tissue evidence="2">Gill</tissue>
    </source>
</reference>
<dbReference type="Proteomes" id="UP001286313">
    <property type="component" value="Unassembled WGS sequence"/>
</dbReference>
<dbReference type="AlphaFoldDB" id="A0AAE1G265"/>
<keyword evidence="3" id="KW-1185">Reference proteome</keyword>
<evidence type="ECO:0000256" key="1">
    <source>
        <dbReference type="SAM" id="MobiDB-lite"/>
    </source>
</evidence>
<evidence type="ECO:0000313" key="3">
    <source>
        <dbReference type="Proteomes" id="UP001286313"/>
    </source>
</evidence>
<comment type="caution">
    <text evidence="2">The sequence shown here is derived from an EMBL/GenBank/DDBJ whole genome shotgun (WGS) entry which is preliminary data.</text>
</comment>
<protein>
    <submittedName>
        <fullName evidence="2">Uncharacterized protein</fullName>
    </submittedName>
</protein>
<name>A0AAE1G265_PETCI</name>
<organism evidence="2 3">
    <name type="scientific">Petrolisthes cinctipes</name>
    <name type="common">Flat porcelain crab</name>
    <dbReference type="NCBI Taxonomy" id="88211"/>
    <lineage>
        <taxon>Eukaryota</taxon>
        <taxon>Metazoa</taxon>
        <taxon>Ecdysozoa</taxon>
        <taxon>Arthropoda</taxon>
        <taxon>Crustacea</taxon>
        <taxon>Multicrustacea</taxon>
        <taxon>Malacostraca</taxon>
        <taxon>Eumalacostraca</taxon>
        <taxon>Eucarida</taxon>
        <taxon>Decapoda</taxon>
        <taxon>Pleocyemata</taxon>
        <taxon>Anomura</taxon>
        <taxon>Galatheoidea</taxon>
        <taxon>Porcellanidae</taxon>
        <taxon>Petrolisthes</taxon>
    </lineage>
</organism>
<accession>A0AAE1G265</accession>
<evidence type="ECO:0000313" key="2">
    <source>
        <dbReference type="EMBL" id="KAK3884954.1"/>
    </source>
</evidence>